<reference evidence="14 15" key="1">
    <citation type="submission" date="2024-04" db="EMBL/GenBank/DDBJ databases">
        <title>The reference genome of an endangered Asteraceae, Deinandra increscens subsp. villosa, native to the Central Coast of California.</title>
        <authorList>
            <person name="Guilliams M."/>
            <person name="Hasenstab-Lehman K."/>
            <person name="Meyer R."/>
            <person name="Mcevoy S."/>
        </authorList>
    </citation>
    <scope>NUCLEOTIDE SEQUENCE [LARGE SCALE GENOMIC DNA]</scope>
    <source>
        <tissue evidence="14">Leaf</tissue>
    </source>
</reference>
<comment type="caution">
    <text evidence="14">The sequence shown here is derived from an EMBL/GenBank/DDBJ whole genome shotgun (WGS) entry which is preliminary data.</text>
</comment>
<feature type="transmembrane region" description="Helical" evidence="11">
    <location>
        <begin position="430"/>
        <end position="453"/>
    </location>
</feature>
<keyword evidence="12" id="KW-0732">Signal</keyword>
<evidence type="ECO:0000256" key="12">
    <source>
        <dbReference type="SAM" id="SignalP"/>
    </source>
</evidence>
<dbReference type="GO" id="GO:0015276">
    <property type="term" value="F:ligand-gated monoatomic ion channel activity"/>
    <property type="evidence" value="ECO:0007669"/>
    <property type="project" value="InterPro"/>
</dbReference>
<keyword evidence="8" id="KW-0325">Glycoprotein</keyword>
<comment type="subcellular location">
    <subcellularLocation>
        <location evidence="1">Membrane</location>
        <topology evidence="1">Multi-pass membrane protein</topology>
    </subcellularLocation>
</comment>
<dbReference type="Gene3D" id="3.40.190.10">
    <property type="entry name" value="Periplasmic binding protein-like II"/>
    <property type="match status" value="1"/>
</dbReference>
<keyword evidence="5" id="KW-0406">Ion transport</keyword>
<feature type="signal peptide" evidence="12">
    <location>
        <begin position="1"/>
        <end position="27"/>
    </location>
</feature>
<evidence type="ECO:0000313" key="15">
    <source>
        <dbReference type="Proteomes" id="UP001408789"/>
    </source>
</evidence>
<gene>
    <name evidence="14" type="ORF">SSX86_026293</name>
</gene>
<dbReference type="AlphaFoldDB" id="A0AAP0CEL2"/>
<evidence type="ECO:0000259" key="13">
    <source>
        <dbReference type="SMART" id="SM00079"/>
    </source>
</evidence>
<evidence type="ECO:0000256" key="1">
    <source>
        <dbReference type="ARBA" id="ARBA00004141"/>
    </source>
</evidence>
<keyword evidence="7" id="KW-0675">Receptor</keyword>
<dbReference type="SUPFAM" id="SSF53850">
    <property type="entry name" value="Periplasmic binding protein-like II"/>
    <property type="match status" value="1"/>
</dbReference>
<name>A0AAP0CEL2_9ASTR</name>
<evidence type="ECO:0000256" key="10">
    <source>
        <dbReference type="ARBA" id="ARBA00023303"/>
    </source>
</evidence>
<evidence type="ECO:0000256" key="6">
    <source>
        <dbReference type="ARBA" id="ARBA00023136"/>
    </source>
</evidence>
<evidence type="ECO:0000256" key="11">
    <source>
        <dbReference type="SAM" id="Phobius"/>
    </source>
</evidence>
<dbReference type="Pfam" id="PF00497">
    <property type="entry name" value="SBP_bac_3"/>
    <property type="match status" value="1"/>
</dbReference>
<feature type="domain" description="Ionotropic glutamate receptor C-terminal" evidence="13">
    <location>
        <begin position="78"/>
        <end position="409"/>
    </location>
</feature>
<feature type="chain" id="PRO_5042996089" description="Ionotropic glutamate receptor C-terminal domain-containing protein" evidence="12">
    <location>
        <begin position="28"/>
        <end position="486"/>
    </location>
</feature>
<protein>
    <recommendedName>
        <fullName evidence="13">Ionotropic glutamate receptor C-terminal domain-containing protein</fullName>
    </recommendedName>
</protein>
<keyword evidence="2" id="KW-0813">Transport</keyword>
<dbReference type="InterPro" id="IPR001638">
    <property type="entry name" value="Solute-binding_3/MltF_N"/>
</dbReference>
<dbReference type="EMBL" id="JBCNJP010000025">
    <property type="protein sequence ID" value="KAK9055211.1"/>
    <property type="molecule type" value="Genomic_DNA"/>
</dbReference>
<keyword evidence="15" id="KW-1185">Reference proteome</keyword>
<keyword evidence="10" id="KW-0407">Ion channel</keyword>
<sequence>MDIRKHMSLVFHFFVLFAFFAFLVTESESLTSLPESMTVTEWVEQQINGTVNICKDILGTKWKNDGKKPLHYSNAPLNVCVPNNQAFNEFVDVNEDGILKGGFSIAIFCLVVQELPFKVQPVFKSFKSANYTETVQQLQGKDCEVVAGDITITSKRTKFADFTIPYMSSEIYMLVPATEKWNQTLMTLLRPFTRRLWLTIICACIFIGVAIGILEYRVNNPEFRVPFYQKILMIIWFPVSTFFFHEGRIQNRFSKIVLVIWLTTLFIVIQIFTACLSSWLTVNQLQPKVPKEYHIVGYQHGSCVEDFANNYKQNSTTLAELRPLSTTDDYKTVLDTGKVDAIFEELPYIDIFLAKYGDTYKKVGPLADEPGLAFAFSRGSSLQQEFSRGVVKVTESPDMTELKNKYFGIQIPIPAKPVDSFPQSLDVHSFFLLFIFMGLATIITIICSEISLIRTSTKISPEISMNIMSLVQSISTGSNQIAEIEH</sequence>
<feature type="transmembrane region" description="Helical" evidence="11">
    <location>
        <begin position="196"/>
        <end position="214"/>
    </location>
</feature>
<dbReference type="InterPro" id="IPR015683">
    <property type="entry name" value="Ionotropic_Glu_rcpt"/>
</dbReference>
<evidence type="ECO:0000256" key="7">
    <source>
        <dbReference type="ARBA" id="ARBA00023170"/>
    </source>
</evidence>
<keyword evidence="9" id="KW-1071">Ligand-gated ion channel</keyword>
<dbReference type="InterPro" id="IPR001320">
    <property type="entry name" value="Iontro_rcpt_C"/>
</dbReference>
<proteinExistence type="predicted"/>
<keyword evidence="3 11" id="KW-0812">Transmembrane</keyword>
<feature type="transmembrane region" description="Helical" evidence="11">
    <location>
        <begin position="256"/>
        <end position="280"/>
    </location>
</feature>
<dbReference type="Pfam" id="PF00060">
    <property type="entry name" value="Lig_chan"/>
    <property type="match status" value="1"/>
</dbReference>
<dbReference type="Proteomes" id="UP001408789">
    <property type="component" value="Unassembled WGS sequence"/>
</dbReference>
<organism evidence="14 15">
    <name type="scientific">Deinandra increscens subsp. villosa</name>
    <dbReference type="NCBI Taxonomy" id="3103831"/>
    <lineage>
        <taxon>Eukaryota</taxon>
        <taxon>Viridiplantae</taxon>
        <taxon>Streptophyta</taxon>
        <taxon>Embryophyta</taxon>
        <taxon>Tracheophyta</taxon>
        <taxon>Spermatophyta</taxon>
        <taxon>Magnoliopsida</taxon>
        <taxon>eudicotyledons</taxon>
        <taxon>Gunneridae</taxon>
        <taxon>Pentapetalae</taxon>
        <taxon>asterids</taxon>
        <taxon>campanulids</taxon>
        <taxon>Asterales</taxon>
        <taxon>Asteraceae</taxon>
        <taxon>Asteroideae</taxon>
        <taxon>Heliantheae alliance</taxon>
        <taxon>Madieae</taxon>
        <taxon>Madiinae</taxon>
        <taxon>Deinandra</taxon>
    </lineage>
</organism>
<evidence type="ECO:0000313" key="14">
    <source>
        <dbReference type="EMBL" id="KAK9055211.1"/>
    </source>
</evidence>
<dbReference type="Gene3D" id="1.10.287.70">
    <property type="match status" value="1"/>
</dbReference>
<evidence type="ECO:0000256" key="8">
    <source>
        <dbReference type="ARBA" id="ARBA00023180"/>
    </source>
</evidence>
<evidence type="ECO:0000256" key="4">
    <source>
        <dbReference type="ARBA" id="ARBA00022989"/>
    </source>
</evidence>
<evidence type="ECO:0000256" key="2">
    <source>
        <dbReference type="ARBA" id="ARBA00022448"/>
    </source>
</evidence>
<keyword evidence="6 11" id="KW-0472">Membrane</keyword>
<dbReference type="SMART" id="SM00079">
    <property type="entry name" value="PBPe"/>
    <property type="match status" value="1"/>
</dbReference>
<dbReference type="GO" id="GO:0016020">
    <property type="term" value="C:membrane"/>
    <property type="evidence" value="ECO:0007669"/>
    <property type="project" value="UniProtKB-SubCell"/>
</dbReference>
<keyword evidence="4 11" id="KW-1133">Transmembrane helix</keyword>
<accession>A0AAP0CEL2</accession>
<evidence type="ECO:0000256" key="9">
    <source>
        <dbReference type="ARBA" id="ARBA00023286"/>
    </source>
</evidence>
<evidence type="ECO:0000256" key="5">
    <source>
        <dbReference type="ARBA" id="ARBA00023065"/>
    </source>
</evidence>
<dbReference type="PANTHER" id="PTHR18966">
    <property type="entry name" value="IONOTROPIC GLUTAMATE RECEPTOR"/>
    <property type="match status" value="1"/>
</dbReference>
<evidence type="ECO:0000256" key="3">
    <source>
        <dbReference type="ARBA" id="ARBA00022692"/>
    </source>
</evidence>